<organism evidence="3 4">
    <name type="scientific">Porphyridium purpureum</name>
    <name type="common">Red alga</name>
    <name type="synonym">Porphyridium cruentum</name>
    <dbReference type="NCBI Taxonomy" id="35688"/>
    <lineage>
        <taxon>Eukaryota</taxon>
        <taxon>Rhodophyta</taxon>
        <taxon>Bangiophyceae</taxon>
        <taxon>Porphyridiales</taxon>
        <taxon>Porphyridiaceae</taxon>
        <taxon>Porphyridium</taxon>
    </lineage>
</organism>
<accession>A0A5J4Z186</accession>
<evidence type="ECO:0000313" key="4">
    <source>
        <dbReference type="Proteomes" id="UP000324585"/>
    </source>
</evidence>
<gene>
    <name evidence="3" type="ORF">FVE85_0817</name>
</gene>
<feature type="compositionally biased region" description="Basic and acidic residues" evidence="1">
    <location>
        <begin position="23"/>
        <end position="33"/>
    </location>
</feature>
<reference evidence="4" key="1">
    <citation type="journal article" date="2019" name="Nat. Commun.">
        <title>Expansion of phycobilisome linker gene families in mesophilic red algae.</title>
        <authorList>
            <person name="Lee J."/>
            <person name="Kim D."/>
            <person name="Bhattacharya D."/>
            <person name="Yoon H.S."/>
        </authorList>
    </citation>
    <scope>NUCLEOTIDE SEQUENCE [LARGE SCALE GENOMIC DNA]</scope>
    <source>
        <strain evidence="4">CCMP 1328</strain>
    </source>
</reference>
<name>A0A5J4Z186_PORPP</name>
<proteinExistence type="predicted"/>
<evidence type="ECO:0000313" key="3">
    <source>
        <dbReference type="EMBL" id="KAA8497088.1"/>
    </source>
</evidence>
<comment type="caution">
    <text evidence="3">The sequence shown here is derived from an EMBL/GenBank/DDBJ whole genome shotgun (WGS) entry which is preliminary data.</text>
</comment>
<keyword evidence="2" id="KW-0472">Membrane</keyword>
<dbReference type="EMBL" id="VRMN01000002">
    <property type="protein sequence ID" value="KAA8497088.1"/>
    <property type="molecule type" value="Genomic_DNA"/>
</dbReference>
<keyword evidence="2" id="KW-0812">Transmembrane</keyword>
<protein>
    <submittedName>
        <fullName evidence="3">Uncharacterized protein</fullName>
    </submittedName>
</protein>
<sequence>MRTRDLIRGNTRGLGVSGGQTVRSKEAGRWRPRERGRHTRTKKCAMNRSGMKMAAMAAVVVLGVAAMAAAAAGGAPMASSLRMQEHGASLLGSEVDMAGFTCGQTVPLWLTAKADERGILYAKVVLDAASSGKDSGAGFSDCLSVVPASSDIGALGLTQKRTGSAFDKGSTLVCGVTASGLERGQTVDIMLEVRLACMQGAKPTGDLTVSFGDQRDARSETLTLRKVQDVNGAHSAYLGLVKTITTGDGICGMHDTEELTESYLVDDRRQVKFCYRIVNYGTQAACGVSLHQQNGLEASAEYSVQVPSLGDDCVSGRYDALPGSTTTGRTAIMWSSASAEFLTEYPCGVTEVAPRATLRFHGGEETSASVRLNTANDCTGVSNHATLGGAQASKQMTFCDCVIIDSSFYFLDYVETISGLDLCMVNEALTGYRCLIGVSSPPPGAEVCVIDTASRYVATNRIQDNSAGVLDPNALIGCQLRTVQIIRPVSMTRFSTFV</sequence>
<evidence type="ECO:0000256" key="1">
    <source>
        <dbReference type="SAM" id="MobiDB-lite"/>
    </source>
</evidence>
<feature type="transmembrane region" description="Helical" evidence="2">
    <location>
        <begin position="53"/>
        <end position="75"/>
    </location>
</feature>
<dbReference type="Proteomes" id="UP000324585">
    <property type="component" value="Unassembled WGS sequence"/>
</dbReference>
<keyword evidence="4" id="KW-1185">Reference proteome</keyword>
<evidence type="ECO:0000256" key="2">
    <source>
        <dbReference type="SAM" id="Phobius"/>
    </source>
</evidence>
<feature type="region of interest" description="Disordered" evidence="1">
    <location>
        <begin position="1"/>
        <end position="40"/>
    </location>
</feature>
<dbReference type="AlphaFoldDB" id="A0A5J4Z186"/>
<keyword evidence="2" id="KW-1133">Transmembrane helix</keyword>